<sequence>MKKSLPDMNIELPGHGFLMEALKNAPKAPSMHDYLMNLTWLLIFSITGNFFSLNLALF</sequence>
<keyword evidence="1" id="KW-0812">Transmembrane</keyword>
<keyword evidence="3" id="KW-1185">Reference proteome</keyword>
<organism evidence="2 3">
    <name type="scientific">Formivibrio citricus</name>
    <dbReference type="NCBI Taxonomy" id="83765"/>
    <lineage>
        <taxon>Bacteria</taxon>
        <taxon>Pseudomonadati</taxon>
        <taxon>Pseudomonadota</taxon>
        <taxon>Betaproteobacteria</taxon>
        <taxon>Neisseriales</taxon>
        <taxon>Chitinibacteraceae</taxon>
        <taxon>Formivibrio</taxon>
    </lineage>
</organism>
<protein>
    <submittedName>
        <fullName evidence="2">Uncharacterized protein</fullName>
    </submittedName>
</protein>
<evidence type="ECO:0000256" key="1">
    <source>
        <dbReference type="SAM" id="Phobius"/>
    </source>
</evidence>
<dbReference type="Proteomes" id="UP000242869">
    <property type="component" value="Unassembled WGS sequence"/>
</dbReference>
<gene>
    <name evidence="2" type="ORF">SAMN05660284_02813</name>
</gene>
<accession>A0A1I5E2I0</accession>
<evidence type="ECO:0000313" key="2">
    <source>
        <dbReference type="EMBL" id="SFO05500.1"/>
    </source>
</evidence>
<dbReference type="AlphaFoldDB" id="A0A1I5E2I0"/>
<dbReference type="EMBL" id="FOVE01000033">
    <property type="protein sequence ID" value="SFO05500.1"/>
    <property type="molecule type" value="Genomic_DNA"/>
</dbReference>
<keyword evidence="1" id="KW-0472">Membrane</keyword>
<evidence type="ECO:0000313" key="3">
    <source>
        <dbReference type="Proteomes" id="UP000242869"/>
    </source>
</evidence>
<name>A0A1I5E2I0_9NEIS</name>
<proteinExistence type="predicted"/>
<reference evidence="3" key="1">
    <citation type="submission" date="2016-10" db="EMBL/GenBank/DDBJ databases">
        <authorList>
            <person name="Varghese N."/>
            <person name="Submissions S."/>
        </authorList>
    </citation>
    <scope>NUCLEOTIDE SEQUENCE [LARGE SCALE GENOMIC DNA]</scope>
    <source>
        <strain evidence="3">DSM 6150</strain>
    </source>
</reference>
<feature type="transmembrane region" description="Helical" evidence="1">
    <location>
        <begin position="38"/>
        <end position="57"/>
    </location>
</feature>
<keyword evidence="1" id="KW-1133">Transmembrane helix</keyword>